<evidence type="ECO:0000256" key="1">
    <source>
        <dbReference type="SAM" id="MobiDB-lite"/>
    </source>
</evidence>
<feature type="transmembrane region" description="Helical" evidence="2">
    <location>
        <begin position="353"/>
        <end position="373"/>
    </location>
</feature>
<feature type="transmembrane region" description="Helical" evidence="2">
    <location>
        <begin position="315"/>
        <end position="341"/>
    </location>
</feature>
<evidence type="ECO:0008006" key="5">
    <source>
        <dbReference type="Google" id="ProtNLM"/>
    </source>
</evidence>
<sequence>MSRPAAQQEWQPGPPQRTQPPYQRIWRQHVAPLDGKQGGPENEYRTLINLYKIPDEFVWERERSVTHSFGRQIGADGRMTLWMHFLVEIPRTETPERQPDWLKWGLVLSWLPKARAQTPGCHARPGPEPGAAYTVALIVFQPPVDVLDRLIRFVQSARWTDANVDPYVLVDIALVSWYHRIDKVAWEVTNLVRQDEVDIFERARMLPSTADSTVTDLDLHRIHTNAKNAIFMIEALDAAIRAVDAALADHEVLGQRRDKVWENTHLHLQYCRELFHSTRLRTVSSQARIKNTVDLAFHINTAHDSRVNLANSRSVRLISIVGLVFLPFSTITSIFGTQFFSSGDEHMNVNPDFWLLWLVAVPVTLLILGVWRAGERDTLKWRFGSAELLSLPRWWPTAKKGAGTISGRRSASITDGTELRNIEAQIV</sequence>
<dbReference type="EMBL" id="MU860405">
    <property type="protein sequence ID" value="KAK4234186.1"/>
    <property type="molecule type" value="Genomic_DNA"/>
</dbReference>
<comment type="caution">
    <text evidence="3">The sequence shown here is derived from an EMBL/GenBank/DDBJ whole genome shotgun (WGS) entry which is preliminary data.</text>
</comment>
<keyword evidence="4" id="KW-1185">Reference proteome</keyword>
<dbReference type="AlphaFoldDB" id="A0AAN7C2I8"/>
<accession>A0AAN7C2I8</accession>
<name>A0AAN7C2I8_9PEZI</name>
<proteinExistence type="predicted"/>
<evidence type="ECO:0000313" key="3">
    <source>
        <dbReference type="EMBL" id="KAK4234186.1"/>
    </source>
</evidence>
<gene>
    <name evidence="3" type="ORF">C8A03DRAFT_47425</name>
</gene>
<evidence type="ECO:0000313" key="4">
    <source>
        <dbReference type="Proteomes" id="UP001303760"/>
    </source>
</evidence>
<keyword evidence="2" id="KW-0812">Transmembrane</keyword>
<feature type="region of interest" description="Disordered" evidence="1">
    <location>
        <begin position="1"/>
        <end position="21"/>
    </location>
</feature>
<dbReference type="Gene3D" id="1.20.58.340">
    <property type="entry name" value="Magnesium transport protein CorA, transmembrane region"/>
    <property type="match status" value="1"/>
</dbReference>
<organism evidence="3 4">
    <name type="scientific">Achaetomium macrosporum</name>
    <dbReference type="NCBI Taxonomy" id="79813"/>
    <lineage>
        <taxon>Eukaryota</taxon>
        <taxon>Fungi</taxon>
        <taxon>Dikarya</taxon>
        <taxon>Ascomycota</taxon>
        <taxon>Pezizomycotina</taxon>
        <taxon>Sordariomycetes</taxon>
        <taxon>Sordariomycetidae</taxon>
        <taxon>Sordariales</taxon>
        <taxon>Chaetomiaceae</taxon>
        <taxon>Achaetomium</taxon>
    </lineage>
</organism>
<keyword evidence="2" id="KW-1133">Transmembrane helix</keyword>
<protein>
    <recommendedName>
        <fullName evidence="5">Mg2+ transporter protein</fullName>
    </recommendedName>
</protein>
<reference evidence="3" key="2">
    <citation type="submission" date="2023-05" db="EMBL/GenBank/DDBJ databases">
        <authorList>
            <consortium name="Lawrence Berkeley National Laboratory"/>
            <person name="Steindorff A."/>
            <person name="Hensen N."/>
            <person name="Bonometti L."/>
            <person name="Westerberg I."/>
            <person name="Brannstrom I.O."/>
            <person name="Guillou S."/>
            <person name="Cros-Aarteil S."/>
            <person name="Calhoun S."/>
            <person name="Haridas S."/>
            <person name="Kuo A."/>
            <person name="Mondo S."/>
            <person name="Pangilinan J."/>
            <person name="Riley R."/>
            <person name="Labutti K."/>
            <person name="Andreopoulos B."/>
            <person name="Lipzen A."/>
            <person name="Chen C."/>
            <person name="Yanf M."/>
            <person name="Daum C."/>
            <person name="Ng V."/>
            <person name="Clum A."/>
            <person name="Ohm R."/>
            <person name="Martin F."/>
            <person name="Silar P."/>
            <person name="Natvig D."/>
            <person name="Lalanne C."/>
            <person name="Gautier V."/>
            <person name="Ament-Velasquez S.L."/>
            <person name="Kruys A."/>
            <person name="Hutchinson M.I."/>
            <person name="Powell A.J."/>
            <person name="Barry K."/>
            <person name="Miller A.N."/>
            <person name="Grigoriev I.V."/>
            <person name="Debuchy R."/>
            <person name="Gladieux P."/>
            <person name="Thoren M.H."/>
            <person name="Johannesson H."/>
        </authorList>
    </citation>
    <scope>NUCLEOTIDE SEQUENCE</scope>
    <source>
        <strain evidence="3">CBS 532.94</strain>
    </source>
</reference>
<evidence type="ECO:0000256" key="2">
    <source>
        <dbReference type="SAM" id="Phobius"/>
    </source>
</evidence>
<dbReference type="Proteomes" id="UP001303760">
    <property type="component" value="Unassembled WGS sequence"/>
</dbReference>
<reference evidence="3" key="1">
    <citation type="journal article" date="2023" name="Mol. Phylogenet. Evol.">
        <title>Genome-scale phylogeny and comparative genomics of the fungal order Sordariales.</title>
        <authorList>
            <person name="Hensen N."/>
            <person name="Bonometti L."/>
            <person name="Westerberg I."/>
            <person name="Brannstrom I.O."/>
            <person name="Guillou S."/>
            <person name="Cros-Aarteil S."/>
            <person name="Calhoun S."/>
            <person name="Haridas S."/>
            <person name="Kuo A."/>
            <person name="Mondo S."/>
            <person name="Pangilinan J."/>
            <person name="Riley R."/>
            <person name="LaButti K."/>
            <person name="Andreopoulos B."/>
            <person name="Lipzen A."/>
            <person name="Chen C."/>
            <person name="Yan M."/>
            <person name="Daum C."/>
            <person name="Ng V."/>
            <person name="Clum A."/>
            <person name="Steindorff A."/>
            <person name="Ohm R.A."/>
            <person name="Martin F."/>
            <person name="Silar P."/>
            <person name="Natvig D.O."/>
            <person name="Lalanne C."/>
            <person name="Gautier V."/>
            <person name="Ament-Velasquez S.L."/>
            <person name="Kruys A."/>
            <person name="Hutchinson M.I."/>
            <person name="Powell A.J."/>
            <person name="Barry K."/>
            <person name="Miller A.N."/>
            <person name="Grigoriev I.V."/>
            <person name="Debuchy R."/>
            <person name="Gladieux P."/>
            <person name="Hiltunen Thoren M."/>
            <person name="Johannesson H."/>
        </authorList>
    </citation>
    <scope>NUCLEOTIDE SEQUENCE</scope>
    <source>
        <strain evidence="3">CBS 532.94</strain>
    </source>
</reference>
<keyword evidence="2" id="KW-0472">Membrane</keyword>